<protein>
    <submittedName>
        <fullName evidence="5">TDP43_N domain-containing protein</fullName>
    </submittedName>
</protein>
<dbReference type="CDD" id="cd19609">
    <property type="entry name" value="NTD_TDP-43"/>
    <property type="match status" value="1"/>
</dbReference>
<gene>
    <name evidence="3" type="ORF">ASIM_LOCUS6681</name>
</gene>
<dbReference type="Proteomes" id="UP000267096">
    <property type="component" value="Unassembled WGS sequence"/>
</dbReference>
<dbReference type="WBParaSite" id="ASIM_0000691101-mRNA-1">
    <property type="protein sequence ID" value="ASIM_0000691101-mRNA-1"/>
    <property type="gene ID" value="ASIM_0000691101"/>
</dbReference>
<reference evidence="3 4" key="2">
    <citation type="submission" date="2018-11" db="EMBL/GenBank/DDBJ databases">
        <authorList>
            <consortium name="Pathogen Informatics"/>
        </authorList>
    </citation>
    <scope>NUCLEOTIDE SEQUENCE [LARGE SCALE GENOMIC DNA]</scope>
</reference>
<accession>A0A0M3JH02</accession>
<evidence type="ECO:0000259" key="2">
    <source>
        <dbReference type="Pfam" id="PF18694"/>
    </source>
</evidence>
<feature type="compositionally biased region" description="Basic and acidic residues" evidence="1">
    <location>
        <begin position="1"/>
        <end position="17"/>
    </location>
</feature>
<feature type="region of interest" description="Disordered" evidence="1">
    <location>
        <begin position="1"/>
        <end position="66"/>
    </location>
</feature>
<feature type="domain" description="TAR DNA-binding protein 43 N-terminal" evidence="2">
    <location>
        <begin position="95"/>
        <end position="160"/>
    </location>
</feature>
<organism evidence="5">
    <name type="scientific">Anisakis simplex</name>
    <name type="common">Herring worm</name>
    <dbReference type="NCBI Taxonomy" id="6269"/>
    <lineage>
        <taxon>Eukaryota</taxon>
        <taxon>Metazoa</taxon>
        <taxon>Ecdysozoa</taxon>
        <taxon>Nematoda</taxon>
        <taxon>Chromadorea</taxon>
        <taxon>Rhabditida</taxon>
        <taxon>Spirurina</taxon>
        <taxon>Ascaridomorpha</taxon>
        <taxon>Ascaridoidea</taxon>
        <taxon>Anisakidae</taxon>
        <taxon>Anisakis</taxon>
        <taxon>Anisakis simplex complex</taxon>
    </lineage>
</organism>
<evidence type="ECO:0000256" key="1">
    <source>
        <dbReference type="SAM" id="MobiDB-lite"/>
    </source>
</evidence>
<dbReference type="OrthoDB" id="2020831at2759"/>
<name>A0A0M3JH02_ANISI</name>
<dbReference type="AlphaFoldDB" id="A0A0M3JH02"/>
<proteinExistence type="predicted"/>
<evidence type="ECO:0000313" key="5">
    <source>
        <dbReference type="WBParaSite" id="ASIM_0000691101-mRNA-1"/>
    </source>
</evidence>
<dbReference type="Pfam" id="PF18694">
    <property type="entry name" value="TDP-43_N"/>
    <property type="match status" value="1"/>
</dbReference>
<reference evidence="5" key="1">
    <citation type="submission" date="2017-02" db="UniProtKB">
        <authorList>
            <consortium name="WormBaseParasite"/>
        </authorList>
    </citation>
    <scope>IDENTIFICATION</scope>
</reference>
<evidence type="ECO:0000313" key="4">
    <source>
        <dbReference type="Proteomes" id="UP000267096"/>
    </source>
</evidence>
<keyword evidence="4" id="KW-1185">Reference proteome</keyword>
<evidence type="ECO:0000313" key="3">
    <source>
        <dbReference type="EMBL" id="VDK27533.1"/>
    </source>
</evidence>
<sequence>MSGEEVKATDDTTKAVNDDAEEPSPTEVAEQTTAPLSEHEESNKSTIKSESVPVNPDEPKPAAAAAAATTTAAQQFDGYVCVAAGSEGAAAAAANLLEIPVENDNTLKLSTLEHSFPNAIGLKFKNEATGVFRTLAVSDDGRVILEPKGGWGTRRYVAIFR</sequence>
<dbReference type="EMBL" id="UYRR01014903">
    <property type="protein sequence ID" value="VDK27533.1"/>
    <property type="molecule type" value="Genomic_DNA"/>
</dbReference>
<dbReference type="InterPro" id="IPR041105">
    <property type="entry name" value="TDP-43_N"/>
</dbReference>